<dbReference type="InterPro" id="IPR004843">
    <property type="entry name" value="Calcineurin-like_PHP"/>
</dbReference>
<proteinExistence type="predicted"/>
<dbReference type="SUPFAM" id="SSF56300">
    <property type="entry name" value="Metallo-dependent phosphatases"/>
    <property type="match status" value="1"/>
</dbReference>
<dbReference type="RefSeq" id="WP_320313446.1">
    <property type="nucleotide sequence ID" value="NZ_JAVIKH010000006.1"/>
</dbReference>
<dbReference type="Pfam" id="PF00149">
    <property type="entry name" value="Metallophos"/>
    <property type="match status" value="1"/>
</dbReference>
<accession>A0ABU4W933</accession>
<organism evidence="2 3">
    <name type="scientific">Candidatus Cetobacterium colombiensis</name>
    <dbReference type="NCBI Taxonomy" id="3073100"/>
    <lineage>
        <taxon>Bacteria</taxon>
        <taxon>Fusobacteriati</taxon>
        <taxon>Fusobacteriota</taxon>
        <taxon>Fusobacteriia</taxon>
        <taxon>Fusobacteriales</taxon>
        <taxon>Fusobacteriaceae</taxon>
        <taxon>Cetobacterium</taxon>
    </lineage>
</organism>
<protein>
    <submittedName>
        <fullName evidence="2">Serine/threonine protein phosphatase</fullName>
    </submittedName>
</protein>
<keyword evidence="3" id="KW-1185">Reference proteome</keyword>
<evidence type="ECO:0000259" key="1">
    <source>
        <dbReference type="Pfam" id="PF00149"/>
    </source>
</evidence>
<dbReference type="InterPro" id="IPR029052">
    <property type="entry name" value="Metallo-depent_PP-like"/>
</dbReference>
<name>A0ABU4W933_9FUSO</name>
<feature type="domain" description="Calcineurin-like phosphoesterase" evidence="1">
    <location>
        <begin position="1"/>
        <end position="167"/>
    </location>
</feature>
<dbReference type="Gene3D" id="3.60.21.10">
    <property type="match status" value="1"/>
</dbReference>
<comment type="caution">
    <text evidence="2">The sequence shown here is derived from an EMBL/GenBank/DDBJ whole genome shotgun (WGS) entry which is preliminary data.</text>
</comment>
<sequence>MKILAVSDEATLEKYSPETLKEMFKDIELIVSCGDVSNRYLDYLFTVLNKELVYVNGNHIYAGDHDISFCKNLDSGENCTVKGIKIVGFDGSQRYSMGPHQYREKDVFFMVMKSYVKTMFKTVDLVISHSPVGGINEGDDPIHKGFNSYRKAIDLLKPKYWLHGHIHLKSHHEIQESQLENTKIINVFGYKVLDLDFS</sequence>
<reference evidence="3" key="1">
    <citation type="submission" date="2023-07" db="EMBL/GenBank/DDBJ databases">
        <authorList>
            <person name="Colorado M.A."/>
            <person name="Villamil L.M."/>
            <person name="Melo J.F."/>
            <person name="Rodriguez J.A."/>
            <person name="Ruiz R.Y."/>
        </authorList>
    </citation>
    <scope>NUCLEOTIDE SEQUENCE [LARGE SCALE GENOMIC DNA]</scope>
    <source>
        <strain evidence="3">C33</strain>
    </source>
</reference>
<evidence type="ECO:0000313" key="2">
    <source>
        <dbReference type="EMBL" id="MDX8336041.1"/>
    </source>
</evidence>
<dbReference type="Proteomes" id="UP001279681">
    <property type="component" value="Unassembled WGS sequence"/>
</dbReference>
<dbReference type="EMBL" id="JAVIKH010000006">
    <property type="protein sequence ID" value="MDX8336041.1"/>
    <property type="molecule type" value="Genomic_DNA"/>
</dbReference>
<gene>
    <name evidence="2" type="ORF">RFV38_05945</name>
</gene>
<evidence type="ECO:0000313" key="3">
    <source>
        <dbReference type="Proteomes" id="UP001279681"/>
    </source>
</evidence>